<dbReference type="GO" id="GO:0009055">
    <property type="term" value="F:electron transfer activity"/>
    <property type="evidence" value="ECO:0007669"/>
    <property type="project" value="UniProtKB-UniRule"/>
</dbReference>
<dbReference type="RefSeq" id="WP_062468463.1">
    <property type="nucleotide sequence ID" value="NZ_BBYN01000008.1"/>
</dbReference>
<dbReference type="Gene3D" id="3.30.70.20">
    <property type="match status" value="1"/>
</dbReference>
<feature type="domain" description="4Fe-4S ferredoxin-type" evidence="9">
    <location>
        <begin position="2"/>
        <end position="30"/>
    </location>
</feature>
<dbReference type="STRING" id="708126.BW727_100650"/>
<dbReference type="InterPro" id="IPR001080">
    <property type="entry name" value="3Fe4S_ferredoxin"/>
</dbReference>
<gene>
    <name evidence="10" type="ORF">BW727_100650</name>
</gene>
<evidence type="ECO:0000256" key="4">
    <source>
        <dbReference type="ARBA" id="ARBA00022723"/>
    </source>
</evidence>
<dbReference type="PANTHER" id="PTHR39163">
    <property type="entry name" value="FERREDOXIN"/>
    <property type="match status" value="1"/>
</dbReference>
<organism evidence="10 11">
    <name type="scientific">Jeotgalibaca dankookensis</name>
    <dbReference type="NCBI Taxonomy" id="708126"/>
    <lineage>
        <taxon>Bacteria</taxon>
        <taxon>Bacillati</taxon>
        <taxon>Bacillota</taxon>
        <taxon>Bacilli</taxon>
        <taxon>Lactobacillales</taxon>
        <taxon>Carnobacteriaceae</taxon>
        <taxon>Jeotgalibaca</taxon>
    </lineage>
</organism>
<reference evidence="10 11" key="1">
    <citation type="journal article" date="2014" name="Int. J. Syst. Evol. Microbiol.">
        <title>Jeotgalibaca dankookensis gen. nov., sp. nov., a member of the family Carnobacteriaceae, isolated from seujeot (Korean traditional food).</title>
        <authorList>
            <person name="Lee D.G."/>
            <person name="Trujillo M.E."/>
            <person name="Kang H."/>
            <person name="Ahn T.Y."/>
        </authorList>
    </citation>
    <scope>NUCLEOTIDE SEQUENCE [LARGE SCALE GENOMIC DNA]</scope>
    <source>
        <strain evidence="10 11">EX-07</strain>
    </source>
</reference>
<keyword evidence="4 8" id="KW-0479">Metal-binding</keyword>
<sequence>MYYTKIDRERCIACGLCQLIAPDIYEYDENGIAYTKKDNNTGTYPLAKEDTLPFKKAYRSCPTGAIMRSDTPFS</sequence>
<protein>
    <recommendedName>
        <fullName evidence="8">Ferredoxin</fullName>
    </recommendedName>
</protein>
<dbReference type="Proteomes" id="UP000188993">
    <property type="component" value="Chromosome"/>
</dbReference>
<evidence type="ECO:0000256" key="1">
    <source>
        <dbReference type="ARBA" id="ARBA00001966"/>
    </source>
</evidence>
<evidence type="ECO:0000256" key="3">
    <source>
        <dbReference type="ARBA" id="ARBA00022485"/>
    </source>
</evidence>
<keyword evidence="6 8" id="KW-0408">Iron</keyword>
<dbReference type="AlphaFoldDB" id="A0A1S6INB8"/>
<dbReference type="Pfam" id="PF13370">
    <property type="entry name" value="Fer4_13"/>
    <property type="match status" value="1"/>
</dbReference>
<evidence type="ECO:0000259" key="9">
    <source>
        <dbReference type="PROSITE" id="PS51379"/>
    </source>
</evidence>
<keyword evidence="11" id="KW-1185">Reference proteome</keyword>
<dbReference type="InterPro" id="IPR017896">
    <property type="entry name" value="4Fe4S_Fe-S-bd"/>
</dbReference>
<comment type="function">
    <text evidence="8">Ferredoxins are iron-sulfur proteins that transfer electrons in a wide variety of metabolic reactions.</text>
</comment>
<dbReference type="OrthoDB" id="9801085at2"/>
<keyword evidence="3" id="KW-0004">4Fe-4S</keyword>
<dbReference type="InterPro" id="IPR052395">
    <property type="entry name" value="ET_Ferredoxin"/>
</dbReference>
<keyword evidence="5 8" id="KW-0249">Electron transport</keyword>
<dbReference type="EMBL" id="CP019728">
    <property type="protein sequence ID" value="AQS53043.1"/>
    <property type="molecule type" value="Genomic_DNA"/>
</dbReference>
<name>A0A1S6INB8_9LACT</name>
<accession>A0A1S6INB8</accession>
<dbReference type="GO" id="GO:0005506">
    <property type="term" value="F:iron ion binding"/>
    <property type="evidence" value="ECO:0007669"/>
    <property type="project" value="UniProtKB-UniRule"/>
</dbReference>
<proteinExistence type="predicted"/>
<dbReference type="GO" id="GO:0051539">
    <property type="term" value="F:4 iron, 4 sulfur cluster binding"/>
    <property type="evidence" value="ECO:0007669"/>
    <property type="project" value="UniProtKB-KW"/>
</dbReference>
<evidence type="ECO:0000256" key="6">
    <source>
        <dbReference type="ARBA" id="ARBA00023004"/>
    </source>
</evidence>
<comment type="cofactor">
    <cofactor evidence="1">
        <name>[4Fe-4S] cluster</name>
        <dbReference type="ChEBI" id="CHEBI:49883"/>
    </cofactor>
</comment>
<dbReference type="PROSITE" id="PS51379">
    <property type="entry name" value="4FE4S_FER_2"/>
    <property type="match status" value="1"/>
</dbReference>
<evidence type="ECO:0000313" key="10">
    <source>
        <dbReference type="EMBL" id="AQS53043.1"/>
    </source>
</evidence>
<evidence type="ECO:0000256" key="5">
    <source>
        <dbReference type="ARBA" id="ARBA00022982"/>
    </source>
</evidence>
<evidence type="ECO:0000256" key="2">
    <source>
        <dbReference type="ARBA" id="ARBA00022448"/>
    </source>
</evidence>
<keyword evidence="7 8" id="KW-0411">Iron-sulfur</keyword>
<evidence type="ECO:0000256" key="7">
    <source>
        <dbReference type="ARBA" id="ARBA00023014"/>
    </source>
</evidence>
<keyword evidence="2 8" id="KW-0813">Transport</keyword>
<dbReference type="KEGG" id="jda:BW727_100650"/>
<evidence type="ECO:0000313" key="11">
    <source>
        <dbReference type="Proteomes" id="UP000188993"/>
    </source>
</evidence>
<dbReference type="SUPFAM" id="SSF54862">
    <property type="entry name" value="4Fe-4S ferredoxins"/>
    <property type="match status" value="1"/>
</dbReference>
<evidence type="ECO:0000256" key="8">
    <source>
        <dbReference type="RuleBase" id="RU368020"/>
    </source>
</evidence>
<dbReference type="PRINTS" id="PR00352">
    <property type="entry name" value="3FE4SFRDOXIN"/>
</dbReference>
<dbReference type="PANTHER" id="PTHR39163:SF1">
    <property type="entry name" value="FERREDOXIN"/>
    <property type="match status" value="1"/>
</dbReference>